<evidence type="ECO:0000313" key="1">
    <source>
        <dbReference type="EMBL" id="RJL32385.1"/>
    </source>
</evidence>
<proteinExistence type="predicted"/>
<dbReference type="OrthoDB" id="3689574at2"/>
<dbReference type="PANTHER" id="PTHR34387:SF2">
    <property type="entry name" value="SLR1258 PROTEIN"/>
    <property type="match status" value="1"/>
</dbReference>
<dbReference type="Gene3D" id="3.30.110.170">
    <property type="entry name" value="Protein of unknown function (DUF541), domain 1"/>
    <property type="match status" value="1"/>
</dbReference>
<dbReference type="AlphaFoldDB" id="A0A3A4B2I6"/>
<protein>
    <submittedName>
        <fullName evidence="1">DUF541 domain-containing protein</fullName>
    </submittedName>
</protein>
<dbReference type="RefSeq" id="WP_119926633.1">
    <property type="nucleotide sequence ID" value="NZ_QZEY01000004.1"/>
</dbReference>
<comment type="caution">
    <text evidence="1">The sequence shown here is derived from an EMBL/GenBank/DDBJ whole genome shotgun (WGS) entry which is preliminary data.</text>
</comment>
<dbReference type="PANTHER" id="PTHR34387">
    <property type="entry name" value="SLR1258 PROTEIN"/>
    <property type="match status" value="1"/>
</dbReference>
<dbReference type="InterPro" id="IPR007497">
    <property type="entry name" value="SIMPL/DUF541"/>
</dbReference>
<gene>
    <name evidence="1" type="ORF">D5H75_12620</name>
</gene>
<dbReference type="Pfam" id="PF04402">
    <property type="entry name" value="SIMPL"/>
    <property type="match status" value="1"/>
</dbReference>
<dbReference type="EMBL" id="QZEY01000004">
    <property type="protein sequence ID" value="RJL32385.1"/>
    <property type="molecule type" value="Genomic_DNA"/>
</dbReference>
<sequence length="219" mass="24313">MAGEEPRLSVRGEAVIEAEPELARVIVNVGARDKSRRAVLDRLTRRDEECLTLVKSYGDAVESVETGGFTVFPELRGRRSGEKVARYHGTVRLTIVMNEFGALGELLTRLADLELASVEGPRWELRRDSEVHRRAREEAARSAVRRAREYAAALGTRVTGLLEMSDTAEPVTPFGYESAPLMRAAAMEMDSPPPLDLEPEMQIVRAQVQARFTLAPPEL</sequence>
<dbReference type="Gene3D" id="3.30.70.2970">
    <property type="entry name" value="Protein of unknown function (DUF541), domain 2"/>
    <property type="match status" value="1"/>
</dbReference>
<accession>A0A3A4B2I6</accession>
<keyword evidence="2" id="KW-1185">Reference proteome</keyword>
<reference evidence="1 2" key="1">
    <citation type="submission" date="2018-09" db="EMBL/GenBank/DDBJ databases">
        <title>YIM 75507 draft genome.</title>
        <authorList>
            <person name="Tang S."/>
            <person name="Feng Y."/>
        </authorList>
    </citation>
    <scope>NUCLEOTIDE SEQUENCE [LARGE SCALE GENOMIC DNA]</scope>
    <source>
        <strain evidence="1 2">YIM 75507</strain>
    </source>
</reference>
<evidence type="ECO:0000313" key="2">
    <source>
        <dbReference type="Proteomes" id="UP000265768"/>
    </source>
</evidence>
<dbReference type="Proteomes" id="UP000265768">
    <property type="component" value="Unassembled WGS sequence"/>
</dbReference>
<organism evidence="1 2">
    <name type="scientific">Bailinhaonella thermotolerans</name>
    <dbReference type="NCBI Taxonomy" id="1070861"/>
    <lineage>
        <taxon>Bacteria</taxon>
        <taxon>Bacillati</taxon>
        <taxon>Actinomycetota</taxon>
        <taxon>Actinomycetes</taxon>
        <taxon>Streptosporangiales</taxon>
        <taxon>Streptosporangiaceae</taxon>
        <taxon>Bailinhaonella</taxon>
    </lineage>
</organism>
<dbReference type="GO" id="GO:0006974">
    <property type="term" value="P:DNA damage response"/>
    <property type="evidence" value="ECO:0007669"/>
    <property type="project" value="TreeGrafter"/>
</dbReference>
<dbReference type="InterPro" id="IPR052022">
    <property type="entry name" value="26kDa_periplasmic_antigen"/>
</dbReference>
<name>A0A3A4B2I6_9ACTN</name>